<dbReference type="InterPro" id="IPR036909">
    <property type="entry name" value="Cyt_c-like_dom_sf"/>
</dbReference>
<name>A0A517NYM1_9BACT</name>
<evidence type="ECO:0000256" key="1">
    <source>
        <dbReference type="ARBA" id="ARBA00004418"/>
    </source>
</evidence>
<dbReference type="RefSeq" id="WP_145419922.1">
    <property type="nucleotide sequence ID" value="NZ_CP036526.1"/>
</dbReference>
<comment type="subcellular location">
    <subcellularLocation>
        <location evidence="1">Periplasm</location>
    </subcellularLocation>
</comment>
<dbReference type="AlphaFoldDB" id="A0A517NYM1"/>
<dbReference type="PIRSF" id="PIRSF000294">
    <property type="entry name" value="Cytochrome-c_peroxidase"/>
    <property type="match status" value="1"/>
</dbReference>
<organism evidence="12 13">
    <name type="scientific">Stieleria marina</name>
    <dbReference type="NCBI Taxonomy" id="1930275"/>
    <lineage>
        <taxon>Bacteria</taxon>
        <taxon>Pseudomonadati</taxon>
        <taxon>Planctomycetota</taxon>
        <taxon>Planctomycetia</taxon>
        <taxon>Pirellulales</taxon>
        <taxon>Pirellulaceae</taxon>
        <taxon>Stieleria</taxon>
    </lineage>
</organism>
<feature type="binding site" description="covalent" evidence="8">
    <location>
        <position position="63"/>
    </location>
    <ligand>
        <name>heme c</name>
        <dbReference type="ChEBI" id="CHEBI:61717"/>
        <label>1</label>
    </ligand>
</feature>
<evidence type="ECO:0000256" key="5">
    <source>
        <dbReference type="ARBA" id="ARBA00022764"/>
    </source>
</evidence>
<accession>A0A517NYM1</accession>
<evidence type="ECO:0000256" key="4">
    <source>
        <dbReference type="ARBA" id="ARBA00022729"/>
    </source>
</evidence>
<dbReference type="EMBL" id="CP036526">
    <property type="protein sequence ID" value="QDT12205.1"/>
    <property type="molecule type" value="Genomic_DNA"/>
</dbReference>
<feature type="chain" id="PRO_5021829027" evidence="10">
    <location>
        <begin position="23"/>
        <end position="365"/>
    </location>
</feature>
<comment type="cofactor">
    <cofactor evidence="8">
        <name>heme</name>
        <dbReference type="ChEBI" id="CHEBI:30413"/>
    </cofactor>
    <text evidence="8">Binds 2 heme groups.</text>
</comment>
<evidence type="ECO:0000313" key="12">
    <source>
        <dbReference type="EMBL" id="QDT12205.1"/>
    </source>
</evidence>
<dbReference type="SUPFAM" id="SSF46626">
    <property type="entry name" value="Cytochrome c"/>
    <property type="match status" value="2"/>
</dbReference>
<proteinExistence type="predicted"/>
<dbReference type="EC" id="1.11.1.5" evidence="12"/>
<dbReference type="GO" id="GO:0046872">
    <property type="term" value="F:metal ion binding"/>
    <property type="evidence" value="ECO:0007669"/>
    <property type="project" value="UniProtKB-KW"/>
</dbReference>
<dbReference type="GO" id="GO:0004130">
    <property type="term" value="F:cytochrome-c peroxidase activity"/>
    <property type="evidence" value="ECO:0007669"/>
    <property type="project" value="UniProtKB-EC"/>
</dbReference>
<feature type="binding site" description="covalent" evidence="8">
    <location>
        <position position="209"/>
    </location>
    <ligand>
        <name>heme c</name>
        <dbReference type="ChEBI" id="CHEBI:61717"/>
        <label>2</label>
    </ligand>
</feature>
<keyword evidence="7 9" id="KW-0408">Iron</keyword>
<evidence type="ECO:0000256" key="6">
    <source>
        <dbReference type="ARBA" id="ARBA00023002"/>
    </source>
</evidence>
<dbReference type="InterPro" id="IPR004852">
    <property type="entry name" value="Di-haem_cyt_c_peroxidsae"/>
</dbReference>
<comment type="PTM">
    <text evidence="8">Binds 2 heme groups per subunit.</text>
</comment>
<evidence type="ECO:0000256" key="8">
    <source>
        <dbReference type="PIRSR" id="PIRSR000294-1"/>
    </source>
</evidence>
<feature type="binding site" description="covalent" evidence="8">
    <location>
        <position position="66"/>
    </location>
    <ligand>
        <name>heme c</name>
        <dbReference type="ChEBI" id="CHEBI:61717"/>
        <label>1</label>
    </ligand>
</feature>
<keyword evidence="4 10" id="KW-0732">Signal</keyword>
<keyword evidence="3 9" id="KW-0479">Metal-binding</keyword>
<keyword evidence="5" id="KW-0574">Periplasm</keyword>
<feature type="domain" description="Cytochrome c" evidence="11">
    <location>
        <begin position="194"/>
        <end position="343"/>
    </location>
</feature>
<feature type="signal peptide" evidence="10">
    <location>
        <begin position="1"/>
        <end position="22"/>
    </location>
</feature>
<dbReference type="Proteomes" id="UP000319817">
    <property type="component" value="Chromosome"/>
</dbReference>
<evidence type="ECO:0000313" key="13">
    <source>
        <dbReference type="Proteomes" id="UP000319817"/>
    </source>
</evidence>
<dbReference type="Gene3D" id="1.10.760.10">
    <property type="entry name" value="Cytochrome c-like domain"/>
    <property type="match status" value="2"/>
</dbReference>
<keyword evidence="2 8" id="KW-0349">Heme</keyword>
<dbReference type="GO" id="GO:0020037">
    <property type="term" value="F:heme binding"/>
    <property type="evidence" value="ECO:0007669"/>
    <property type="project" value="InterPro"/>
</dbReference>
<gene>
    <name evidence="12" type="primary">ccp_2</name>
    <name evidence="12" type="ORF">K239x_42140</name>
</gene>
<dbReference type="PANTHER" id="PTHR30600:SF10">
    <property type="entry name" value="BLL6722 PROTEIN"/>
    <property type="match status" value="1"/>
</dbReference>
<evidence type="ECO:0000256" key="2">
    <source>
        <dbReference type="ARBA" id="ARBA00022617"/>
    </source>
</evidence>
<evidence type="ECO:0000256" key="10">
    <source>
        <dbReference type="SAM" id="SignalP"/>
    </source>
</evidence>
<evidence type="ECO:0000256" key="9">
    <source>
        <dbReference type="PIRSR" id="PIRSR000294-2"/>
    </source>
</evidence>
<keyword evidence="12" id="KW-0575">Peroxidase</keyword>
<feature type="binding site" description="axial binding residue" evidence="9">
    <location>
        <position position="213"/>
    </location>
    <ligand>
        <name>heme c</name>
        <dbReference type="ChEBI" id="CHEBI:61717"/>
        <label>2</label>
    </ligand>
    <ligandPart>
        <name>Fe</name>
        <dbReference type="ChEBI" id="CHEBI:18248"/>
    </ligandPart>
</feature>
<evidence type="ECO:0000256" key="3">
    <source>
        <dbReference type="ARBA" id="ARBA00022723"/>
    </source>
</evidence>
<dbReference type="PANTHER" id="PTHR30600">
    <property type="entry name" value="CYTOCHROME C PEROXIDASE-RELATED"/>
    <property type="match status" value="1"/>
</dbReference>
<reference evidence="12 13" key="1">
    <citation type="submission" date="2019-02" db="EMBL/GenBank/DDBJ databases">
        <title>Deep-cultivation of Planctomycetes and their phenomic and genomic characterization uncovers novel biology.</title>
        <authorList>
            <person name="Wiegand S."/>
            <person name="Jogler M."/>
            <person name="Boedeker C."/>
            <person name="Pinto D."/>
            <person name="Vollmers J."/>
            <person name="Rivas-Marin E."/>
            <person name="Kohn T."/>
            <person name="Peeters S.H."/>
            <person name="Heuer A."/>
            <person name="Rast P."/>
            <person name="Oberbeckmann S."/>
            <person name="Bunk B."/>
            <person name="Jeske O."/>
            <person name="Meyerdierks A."/>
            <person name="Storesund J.E."/>
            <person name="Kallscheuer N."/>
            <person name="Luecker S."/>
            <person name="Lage O.M."/>
            <person name="Pohl T."/>
            <person name="Merkel B.J."/>
            <person name="Hornburger P."/>
            <person name="Mueller R.-W."/>
            <person name="Bruemmer F."/>
            <person name="Labrenz M."/>
            <person name="Spormann A.M."/>
            <person name="Op den Camp H."/>
            <person name="Overmann J."/>
            <person name="Amann R."/>
            <person name="Jetten M.S.M."/>
            <person name="Mascher T."/>
            <person name="Medema M.H."/>
            <person name="Devos D.P."/>
            <person name="Kaster A.-K."/>
            <person name="Ovreas L."/>
            <person name="Rohde M."/>
            <person name="Galperin M.Y."/>
            <person name="Jogler C."/>
        </authorList>
    </citation>
    <scope>NUCLEOTIDE SEQUENCE [LARGE SCALE GENOMIC DNA]</scope>
    <source>
        <strain evidence="12 13">K23_9</strain>
    </source>
</reference>
<keyword evidence="13" id="KW-1185">Reference proteome</keyword>
<dbReference type="InterPro" id="IPR026259">
    <property type="entry name" value="MauG/Cytc_peroxidase"/>
</dbReference>
<evidence type="ECO:0000256" key="7">
    <source>
        <dbReference type="ARBA" id="ARBA00023004"/>
    </source>
</evidence>
<feature type="domain" description="Cytochrome c" evidence="11">
    <location>
        <begin position="41"/>
        <end position="151"/>
    </location>
</feature>
<dbReference type="InterPro" id="IPR051395">
    <property type="entry name" value="Cytochrome_c_Peroxidase/MauG"/>
</dbReference>
<dbReference type="OrthoDB" id="9772811at2"/>
<feature type="binding site" description="axial binding residue" evidence="9">
    <location>
        <position position="67"/>
    </location>
    <ligand>
        <name>heme c</name>
        <dbReference type="ChEBI" id="CHEBI:61717"/>
        <label>1</label>
    </ligand>
    <ligandPart>
        <name>Fe</name>
        <dbReference type="ChEBI" id="CHEBI:18248"/>
    </ligandPart>
</feature>
<keyword evidence="6 12" id="KW-0560">Oxidoreductase</keyword>
<dbReference type="PROSITE" id="PS51007">
    <property type="entry name" value="CYTC"/>
    <property type="match status" value="2"/>
</dbReference>
<evidence type="ECO:0000259" key="11">
    <source>
        <dbReference type="PROSITE" id="PS51007"/>
    </source>
</evidence>
<dbReference type="GO" id="GO:0009055">
    <property type="term" value="F:electron transfer activity"/>
    <property type="evidence" value="ECO:0007669"/>
    <property type="project" value="InterPro"/>
</dbReference>
<sequence length="365" mass="40085" precursor="true">MRSNRKLIFWALSLAVVFVAVDTPGQGLAPLPKAESTSPDAIIELGKTLFFDGRLSGDATTSCATCHDPGKAFTDGLPLSAGYPGTKYFRNTPTLINASEQNYFYWDGRMSGDDLPSLVRDHIAEAHFMQADGRLVIERLRQIPEYEAGFKKVMGGEPSYGKILNAVAAYVSSLRSGTAPLDRYLDGDKSALTEAAQRGLELFQGKADCIRCHHGPFLTDDKIHVTGVPQNEDVFGDPERHITFRRFMRTIGIGDCATLRIDIGHGCVTKQKSDTAAFRTPSLREVSRTAPYMHNGQLKTLEEVVDFYNAGGGVTDAKSRSMKSLKLTVDEKSDLVEFLMGLVSDPVDVTPPKLPPYELRELGQF</sequence>
<dbReference type="InterPro" id="IPR009056">
    <property type="entry name" value="Cyt_c-like_dom"/>
</dbReference>
<feature type="binding site" description="covalent" evidence="8">
    <location>
        <position position="212"/>
    </location>
    <ligand>
        <name>heme c</name>
        <dbReference type="ChEBI" id="CHEBI:61717"/>
        <label>2</label>
    </ligand>
</feature>
<dbReference type="GO" id="GO:0042597">
    <property type="term" value="C:periplasmic space"/>
    <property type="evidence" value="ECO:0007669"/>
    <property type="project" value="UniProtKB-SubCell"/>
</dbReference>
<dbReference type="Pfam" id="PF03150">
    <property type="entry name" value="CCP_MauG"/>
    <property type="match status" value="1"/>
</dbReference>
<protein>
    <submittedName>
        <fullName evidence="12">Cytochrome c551 peroxidase</fullName>
        <ecNumber evidence="12">1.11.1.5</ecNumber>
    </submittedName>
</protein>